<name>A0A6J7RVB6_9ZZZZ</name>
<accession>A0A6J7RVB6</accession>
<organism evidence="1">
    <name type="scientific">freshwater metagenome</name>
    <dbReference type="NCBI Taxonomy" id="449393"/>
    <lineage>
        <taxon>unclassified sequences</taxon>
        <taxon>metagenomes</taxon>
        <taxon>ecological metagenomes</taxon>
    </lineage>
</organism>
<gene>
    <name evidence="1" type="ORF">UFOPK4175_00519</name>
</gene>
<protein>
    <submittedName>
        <fullName evidence="1">Unannotated protein</fullName>
    </submittedName>
</protein>
<reference evidence="1" key="1">
    <citation type="submission" date="2020-05" db="EMBL/GenBank/DDBJ databases">
        <authorList>
            <person name="Chiriac C."/>
            <person name="Salcher M."/>
            <person name="Ghai R."/>
            <person name="Kavagutti S V."/>
        </authorList>
    </citation>
    <scope>NUCLEOTIDE SEQUENCE</scope>
</reference>
<proteinExistence type="predicted"/>
<dbReference type="AlphaFoldDB" id="A0A6J7RVB6"/>
<sequence length="96" mass="10468">MVEQRRAFAVARVLNVTEEERVIAGVVGAIDAGDKMGQCAFHQRRVADDFEGWFGYALIRAASEAIRHFGLVLTENADAVAVALMQQVAHLRAAVD</sequence>
<dbReference type="EMBL" id="CAFBPX010000070">
    <property type="protein sequence ID" value="CAB5032749.1"/>
    <property type="molecule type" value="Genomic_DNA"/>
</dbReference>
<evidence type="ECO:0000313" key="1">
    <source>
        <dbReference type="EMBL" id="CAB5032749.1"/>
    </source>
</evidence>